<dbReference type="Proteomes" id="UP000253209">
    <property type="component" value="Unassembled WGS sequence"/>
</dbReference>
<comment type="caution">
    <text evidence="2">The sequence shown here is derived from an EMBL/GenBank/DDBJ whole genome shotgun (WGS) entry which is preliminary data.</text>
</comment>
<organism evidence="2 3">
    <name type="scientific">Mucilaginibacter hurinus</name>
    <dbReference type="NCBI Taxonomy" id="2201324"/>
    <lineage>
        <taxon>Bacteria</taxon>
        <taxon>Pseudomonadati</taxon>
        <taxon>Bacteroidota</taxon>
        <taxon>Sphingobacteriia</taxon>
        <taxon>Sphingobacteriales</taxon>
        <taxon>Sphingobacteriaceae</taxon>
        <taxon>Mucilaginibacter</taxon>
    </lineage>
</organism>
<dbReference type="AlphaFoldDB" id="A0A367GKC8"/>
<proteinExistence type="predicted"/>
<evidence type="ECO:0000256" key="1">
    <source>
        <dbReference type="SAM" id="MobiDB-lite"/>
    </source>
</evidence>
<feature type="region of interest" description="Disordered" evidence="1">
    <location>
        <begin position="48"/>
        <end position="67"/>
    </location>
</feature>
<sequence>MLQIACKCLQILQQPNRVIDLINCIQYTKFTGIIKAKFKFTLLPGMPEVSPSSPQLPPTTPSRGLPSKIFAKNLTPEKQPNREVNSLPKIFAENSNQKIRLALPIF</sequence>
<name>A0A367GKC8_9SPHI</name>
<dbReference type="EMBL" id="QGDC01000010">
    <property type="protein sequence ID" value="RCH53770.1"/>
    <property type="molecule type" value="Genomic_DNA"/>
</dbReference>
<keyword evidence="3" id="KW-1185">Reference proteome</keyword>
<reference evidence="2 3" key="1">
    <citation type="submission" date="2018-05" db="EMBL/GenBank/DDBJ databases">
        <title>Mucilaginibacter hurinus sp. nov., isolated from briquette warehouse soil.</title>
        <authorList>
            <person name="Choi L."/>
        </authorList>
    </citation>
    <scope>NUCLEOTIDE SEQUENCE [LARGE SCALE GENOMIC DNA]</scope>
    <source>
        <strain evidence="2 3">ZR32</strain>
    </source>
</reference>
<gene>
    <name evidence="2" type="ORF">DJ568_16160</name>
</gene>
<accession>A0A367GKC8</accession>
<protein>
    <submittedName>
        <fullName evidence="2">Uncharacterized protein</fullName>
    </submittedName>
</protein>
<evidence type="ECO:0000313" key="2">
    <source>
        <dbReference type="EMBL" id="RCH53770.1"/>
    </source>
</evidence>
<evidence type="ECO:0000313" key="3">
    <source>
        <dbReference type="Proteomes" id="UP000253209"/>
    </source>
</evidence>